<organism evidence="1 2">
    <name type="scientific">Funneliformis caledonium</name>
    <dbReference type="NCBI Taxonomy" id="1117310"/>
    <lineage>
        <taxon>Eukaryota</taxon>
        <taxon>Fungi</taxon>
        <taxon>Fungi incertae sedis</taxon>
        <taxon>Mucoromycota</taxon>
        <taxon>Glomeromycotina</taxon>
        <taxon>Glomeromycetes</taxon>
        <taxon>Glomerales</taxon>
        <taxon>Glomeraceae</taxon>
        <taxon>Funneliformis</taxon>
    </lineage>
</organism>
<feature type="non-terminal residue" evidence="1">
    <location>
        <position position="100"/>
    </location>
</feature>
<sequence>YDFNGCEEIDLIVYKLSSQEKSDLSDLDIIASTPLLKKNYKTCQVIVKHIQKLPDILWYLNYFKDFDYILDDGLLNIEYFLNLRQHHDAYLSKKLEHKKV</sequence>
<name>A0A9N9NP97_9GLOM</name>
<protein>
    <submittedName>
        <fullName evidence="1">16300_t:CDS:1</fullName>
    </submittedName>
</protein>
<dbReference type="EMBL" id="CAJVPQ010018470">
    <property type="protein sequence ID" value="CAG8751198.1"/>
    <property type="molecule type" value="Genomic_DNA"/>
</dbReference>
<gene>
    <name evidence="1" type="ORF">FCALED_LOCUS16326</name>
</gene>
<proteinExistence type="predicted"/>
<dbReference type="OrthoDB" id="2424441at2759"/>
<reference evidence="1" key="1">
    <citation type="submission" date="2021-06" db="EMBL/GenBank/DDBJ databases">
        <authorList>
            <person name="Kallberg Y."/>
            <person name="Tangrot J."/>
            <person name="Rosling A."/>
        </authorList>
    </citation>
    <scope>NUCLEOTIDE SEQUENCE</scope>
    <source>
        <strain evidence="1">UK204</strain>
    </source>
</reference>
<dbReference type="AlphaFoldDB" id="A0A9N9NP97"/>
<dbReference type="Proteomes" id="UP000789570">
    <property type="component" value="Unassembled WGS sequence"/>
</dbReference>
<keyword evidence="2" id="KW-1185">Reference proteome</keyword>
<evidence type="ECO:0000313" key="1">
    <source>
        <dbReference type="EMBL" id="CAG8751198.1"/>
    </source>
</evidence>
<comment type="caution">
    <text evidence="1">The sequence shown here is derived from an EMBL/GenBank/DDBJ whole genome shotgun (WGS) entry which is preliminary data.</text>
</comment>
<accession>A0A9N9NP97</accession>
<evidence type="ECO:0000313" key="2">
    <source>
        <dbReference type="Proteomes" id="UP000789570"/>
    </source>
</evidence>